<accession>A0A7W9VTI6</accession>
<dbReference type="Proteomes" id="UP000533306">
    <property type="component" value="Unassembled WGS sequence"/>
</dbReference>
<dbReference type="InterPro" id="IPR001279">
    <property type="entry name" value="Metallo-B-lactamas"/>
</dbReference>
<dbReference type="SMART" id="SM00849">
    <property type="entry name" value="Lactamase_B"/>
    <property type="match status" value="1"/>
</dbReference>
<reference evidence="6 7" key="1">
    <citation type="submission" date="2020-08" db="EMBL/GenBank/DDBJ databases">
        <title>Genomic Encyclopedia of Type Strains, Phase IV (KMG-IV): sequencing the most valuable type-strain genomes for metagenomic binning, comparative biology and taxonomic classification.</title>
        <authorList>
            <person name="Goeker M."/>
        </authorList>
    </citation>
    <scope>NUCLEOTIDE SEQUENCE [LARGE SCALE GENOMIC DNA]</scope>
    <source>
        <strain evidence="6 7">DSM 11099</strain>
    </source>
</reference>
<dbReference type="RefSeq" id="WP_183827234.1">
    <property type="nucleotide sequence ID" value="NZ_JACHEU010000001.1"/>
</dbReference>
<evidence type="ECO:0000313" key="7">
    <source>
        <dbReference type="Proteomes" id="UP000533306"/>
    </source>
</evidence>
<dbReference type="PROSITE" id="PS51318">
    <property type="entry name" value="TAT"/>
    <property type="match status" value="1"/>
</dbReference>
<evidence type="ECO:0000313" key="6">
    <source>
        <dbReference type="EMBL" id="MBB6011824.1"/>
    </source>
</evidence>
<proteinExistence type="inferred from homology"/>
<comment type="caution">
    <text evidence="6">The sequence shown here is derived from an EMBL/GenBank/DDBJ whole genome shotgun (WGS) entry which is preliminary data.</text>
</comment>
<organism evidence="6 7">
    <name type="scientific">Aquamicrobium lusatiense</name>
    <dbReference type="NCBI Taxonomy" id="89772"/>
    <lineage>
        <taxon>Bacteria</taxon>
        <taxon>Pseudomonadati</taxon>
        <taxon>Pseudomonadota</taxon>
        <taxon>Alphaproteobacteria</taxon>
        <taxon>Hyphomicrobiales</taxon>
        <taxon>Phyllobacteriaceae</taxon>
        <taxon>Aquamicrobium</taxon>
    </lineage>
</organism>
<dbReference type="InterPro" id="IPR006311">
    <property type="entry name" value="TAT_signal"/>
</dbReference>
<dbReference type="AlphaFoldDB" id="A0A7W9VTI6"/>
<evidence type="ECO:0000256" key="4">
    <source>
        <dbReference type="ARBA" id="ARBA00022833"/>
    </source>
</evidence>
<protein>
    <submittedName>
        <fullName evidence="6">Glyoxylase-like metal-dependent hydrolase (Beta-lactamase superfamily II)</fullName>
    </submittedName>
</protein>
<keyword evidence="7" id="KW-1185">Reference proteome</keyword>
<dbReference type="GO" id="GO:0016787">
    <property type="term" value="F:hydrolase activity"/>
    <property type="evidence" value="ECO:0007669"/>
    <property type="project" value="UniProtKB-KW"/>
</dbReference>
<evidence type="ECO:0000259" key="5">
    <source>
        <dbReference type="SMART" id="SM00849"/>
    </source>
</evidence>
<sequence>MPTMSSRRSGPDRRHFLGGAAALLGGTVAFPFARAFAQTLSTGSAELTVVSDGMMTLPLGLIFPDAPQEELVKLLEEYGQPADAMRPDCNVTLVRTGDRLAIFDVGAGPNFMSSTGKLLGSLAAAGVAPGDVTDVVITHAHPDHIWGLTDDFDELVFADADYHIGAREWEFWSSPDAMAQMPEDRQTFVVGAQNRFAALDGRVNLIGNGDEVLPGIEAMETPGHTPGHLSFMVHGPEPVLIVGDAIGNDTVAFAHPEWPTASDQDPALGAKTRAALLDRLAGDKARAIGFHFPHPGAGIVERRGAAFVYVAA</sequence>
<evidence type="ECO:0000256" key="3">
    <source>
        <dbReference type="ARBA" id="ARBA00022801"/>
    </source>
</evidence>
<dbReference type="InterPro" id="IPR051013">
    <property type="entry name" value="MBL_superfamily_lactonases"/>
</dbReference>
<dbReference type="SUPFAM" id="SSF56281">
    <property type="entry name" value="Metallo-hydrolase/oxidoreductase"/>
    <property type="match status" value="1"/>
</dbReference>
<dbReference type="PANTHER" id="PTHR42978:SF6">
    <property type="entry name" value="QUORUM-QUENCHING LACTONASE YTNP-RELATED"/>
    <property type="match status" value="1"/>
</dbReference>
<keyword evidence="2" id="KW-0479">Metal-binding</keyword>
<keyword evidence="3 6" id="KW-0378">Hydrolase</keyword>
<gene>
    <name evidence="6" type="ORF">HNR59_001169</name>
</gene>
<evidence type="ECO:0000256" key="2">
    <source>
        <dbReference type="ARBA" id="ARBA00022723"/>
    </source>
</evidence>
<dbReference type="Pfam" id="PF00753">
    <property type="entry name" value="Lactamase_B"/>
    <property type="match status" value="1"/>
</dbReference>
<feature type="domain" description="Metallo-beta-lactamase" evidence="5">
    <location>
        <begin position="88"/>
        <end position="291"/>
    </location>
</feature>
<keyword evidence="4" id="KW-0862">Zinc</keyword>
<name>A0A7W9VTI6_9HYPH</name>
<dbReference type="EMBL" id="JACHEU010000001">
    <property type="protein sequence ID" value="MBB6011824.1"/>
    <property type="molecule type" value="Genomic_DNA"/>
</dbReference>
<dbReference type="CDD" id="cd07720">
    <property type="entry name" value="OPHC2-like_MBL-fold"/>
    <property type="match status" value="1"/>
</dbReference>
<dbReference type="InterPro" id="IPR036866">
    <property type="entry name" value="RibonucZ/Hydroxyglut_hydro"/>
</dbReference>
<dbReference type="PANTHER" id="PTHR42978">
    <property type="entry name" value="QUORUM-QUENCHING LACTONASE YTNP-RELATED-RELATED"/>
    <property type="match status" value="1"/>
</dbReference>
<dbReference type="GO" id="GO:0046872">
    <property type="term" value="F:metal ion binding"/>
    <property type="evidence" value="ECO:0007669"/>
    <property type="project" value="UniProtKB-KW"/>
</dbReference>
<comment type="similarity">
    <text evidence="1">Belongs to the metallo-beta-lactamase superfamily.</text>
</comment>
<dbReference type="Gene3D" id="3.60.15.10">
    <property type="entry name" value="Ribonuclease Z/Hydroxyacylglutathione hydrolase-like"/>
    <property type="match status" value="1"/>
</dbReference>
<evidence type="ECO:0000256" key="1">
    <source>
        <dbReference type="ARBA" id="ARBA00007749"/>
    </source>
</evidence>